<dbReference type="SUPFAM" id="SSF50341">
    <property type="entry name" value="CheW-like"/>
    <property type="match status" value="1"/>
</dbReference>
<proteinExistence type="predicted"/>
<name>A1HR73_9FIRM</name>
<dbReference type="GO" id="GO:0005829">
    <property type="term" value="C:cytosol"/>
    <property type="evidence" value="ECO:0007669"/>
    <property type="project" value="TreeGrafter"/>
</dbReference>
<dbReference type="PANTHER" id="PTHR22617">
    <property type="entry name" value="CHEMOTAXIS SENSOR HISTIDINE KINASE-RELATED"/>
    <property type="match status" value="1"/>
</dbReference>
<dbReference type="OrthoDB" id="9794382at2"/>
<protein>
    <recommendedName>
        <fullName evidence="2">Chemotaxis protein CheW</fullName>
    </recommendedName>
</protein>
<evidence type="ECO:0000256" key="1">
    <source>
        <dbReference type="ARBA" id="ARBA00004496"/>
    </source>
</evidence>
<dbReference type="RefSeq" id="WP_007289533.1">
    <property type="nucleotide sequence ID" value="NZ_AAWL01000010.1"/>
</dbReference>
<dbReference type="FunFam" id="2.40.50.180:FF:000002">
    <property type="entry name" value="Chemotaxis protein CheW"/>
    <property type="match status" value="1"/>
</dbReference>
<dbReference type="InterPro" id="IPR036061">
    <property type="entry name" value="CheW-like_dom_sf"/>
</dbReference>
<evidence type="ECO:0000256" key="3">
    <source>
        <dbReference type="ARBA" id="ARBA00022490"/>
    </source>
</evidence>
<evidence type="ECO:0000256" key="2">
    <source>
        <dbReference type="ARBA" id="ARBA00021483"/>
    </source>
</evidence>
<accession>A1HR73</accession>
<keyword evidence="3" id="KW-0963">Cytoplasm</keyword>
<dbReference type="Proteomes" id="UP000005139">
    <property type="component" value="Unassembled WGS sequence"/>
</dbReference>
<evidence type="ECO:0000256" key="4">
    <source>
        <dbReference type="ARBA" id="ARBA00022500"/>
    </source>
</evidence>
<dbReference type="InterPro" id="IPR039315">
    <property type="entry name" value="CheW"/>
</dbReference>
<keyword evidence="4" id="KW-0145">Chemotaxis</keyword>
<dbReference type="PROSITE" id="PS50851">
    <property type="entry name" value="CHEW"/>
    <property type="match status" value="1"/>
</dbReference>
<dbReference type="EMBL" id="AAWL01000010">
    <property type="protein sequence ID" value="EAX47389.1"/>
    <property type="molecule type" value="Genomic_DNA"/>
</dbReference>
<evidence type="ECO:0000259" key="5">
    <source>
        <dbReference type="PROSITE" id="PS50851"/>
    </source>
</evidence>
<dbReference type="InterPro" id="IPR002545">
    <property type="entry name" value="CheW-lke_dom"/>
</dbReference>
<dbReference type="CDD" id="cd00732">
    <property type="entry name" value="CheW"/>
    <property type="match status" value="1"/>
</dbReference>
<organism evidence="6 7">
    <name type="scientific">Thermosinus carboxydivorans Nor1</name>
    <dbReference type="NCBI Taxonomy" id="401526"/>
    <lineage>
        <taxon>Bacteria</taxon>
        <taxon>Bacillati</taxon>
        <taxon>Bacillota</taxon>
        <taxon>Negativicutes</taxon>
        <taxon>Selenomonadales</taxon>
        <taxon>Sporomusaceae</taxon>
        <taxon>Thermosinus</taxon>
    </lineage>
</organism>
<sequence>MDNVQSAPEIQLVIFRLASEEYGLPITKVQEINRLAPITKLPQAAAFMEGIINLRGRIIPVIDLRKRFGLTVTDYTDDTRIVIVEVKGQTVGIIVDAVTEVVRLAASSIEPPPPVFVLDAQYLHGVGKLDNRLLILLDIDKILTSQEEIALRQVGA</sequence>
<keyword evidence="7" id="KW-1185">Reference proteome</keyword>
<dbReference type="Gene3D" id="2.40.50.180">
    <property type="entry name" value="CheA-289, Domain 4"/>
    <property type="match status" value="1"/>
</dbReference>
<dbReference type="Gene3D" id="2.30.30.40">
    <property type="entry name" value="SH3 Domains"/>
    <property type="match status" value="1"/>
</dbReference>
<dbReference type="Pfam" id="PF01584">
    <property type="entry name" value="CheW"/>
    <property type="match status" value="1"/>
</dbReference>
<reference evidence="6 7" key="1">
    <citation type="submission" date="2007-01" db="EMBL/GenBank/DDBJ databases">
        <title>Annotation of the draft genome assembly of Thermosinus carboxydivorans Nor1.</title>
        <authorList>
            <consortium name="US DOE Joint Genome Institute (JGI-ORNL)"/>
            <person name="Larimer F."/>
            <person name="Land M."/>
            <person name="Hauser L."/>
        </authorList>
    </citation>
    <scope>NUCLEOTIDE SEQUENCE [LARGE SCALE GENOMIC DNA]</scope>
    <source>
        <strain evidence="6 7">Nor1</strain>
    </source>
</reference>
<dbReference type="GO" id="GO:0007165">
    <property type="term" value="P:signal transduction"/>
    <property type="evidence" value="ECO:0007669"/>
    <property type="project" value="InterPro"/>
</dbReference>
<comment type="caution">
    <text evidence="6">The sequence shown here is derived from an EMBL/GenBank/DDBJ whole genome shotgun (WGS) entry which is preliminary data.</text>
</comment>
<dbReference type="SMART" id="SM00260">
    <property type="entry name" value="CheW"/>
    <property type="match status" value="1"/>
</dbReference>
<feature type="domain" description="CheW-like" evidence="5">
    <location>
        <begin position="9"/>
        <end position="148"/>
    </location>
</feature>
<gene>
    <name evidence="6" type="ORF">TcarDRAFT_1407</name>
</gene>
<dbReference type="GO" id="GO:0006935">
    <property type="term" value="P:chemotaxis"/>
    <property type="evidence" value="ECO:0007669"/>
    <property type="project" value="UniProtKB-KW"/>
</dbReference>
<evidence type="ECO:0000313" key="6">
    <source>
        <dbReference type="EMBL" id="EAX47389.1"/>
    </source>
</evidence>
<dbReference type="AlphaFoldDB" id="A1HR73"/>
<comment type="subcellular location">
    <subcellularLocation>
        <location evidence="1">Cytoplasm</location>
    </subcellularLocation>
</comment>
<dbReference type="PANTHER" id="PTHR22617:SF23">
    <property type="entry name" value="CHEMOTAXIS PROTEIN CHEW"/>
    <property type="match status" value="1"/>
</dbReference>
<dbReference type="eggNOG" id="COG0835">
    <property type="taxonomic scope" value="Bacteria"/>
</dbReference>
<reference evidence="6 7" key="2">
    <citation type="submission" date="2007-01" db="EMBL/GenBank/DDBJ databases">
        <title>Sequencing of the draft genome and assembly of Thermosinus carboxydivorans Nor1.</title>
        <authorList>
            <consortium name="US DOE Joint Genome Institute (JGI-PGF)"/>
            <person name="Copeland A."/>
            <person name="Lucas S."/>
            <person name="Lapidus A."/>
            <person name="Barry K."/>
            <person name="Glavina del Rio T."/>
            <person name="Dalin E."/>
            <person name="Tice H."/>
            <person name="Bruce D."/>
            <person name="Pitluck S."/>
            <person name="Richardson P."/>
        </authorList>
    </citation>
    <scope>NUCLEOTIDE SEQUENCE [LARGE SCALE GENOMIC DNA]</scope>
    <source>
        <strain evidence="6 7">Nor1</strain>
    </source>
</reference>
<evidence type="ECO:0000313" key="7">
    <source>
        <dbReference type="Proteomes" id="UP000005139"/>
    </source>
</evidence>